<keyword evidence="5 10" id="KW-0547">Nucleotide-binding</keyword>
<dbReference type="PANTHER" id="PTHR32120:SF10">
    <property type="entry name" value="SMALL RIBOSOMAL SUBUNIT BIOGENESIS GTPASE RSGA"/>
    <property type="match status" value="1"/>
</dbReference>
<evidence type="ECO:0000256" key="9">
    <source>
        <dbReference type="ARBA" id="ARBA00023134"/>
    </source>
</evidence>
<evidence type="ECO:0000259" key="13">
    <source>
        <dbReference type="PROSITE" id="PS51721"/>
    </source>
</evidence>
<keyword evidence="15" id="KW-1185">Reference proteome</keyword>
<dbReference type="SUPFAM" id="SSF52540">
    <property type="entry name" value="P-loop containing nucleoside triphosphate hydrolases"/>
    <property type="match status" value="1"/>
</dbReference>
<dbReference type="OrthoDB" id="9809485at2"/>
<keyword evidence="4 10" id="KW-0699">rRNA-binding</keyword>
<evidence type="ECO:0000313" key="15">
    <source>
        <dbReference type="Proteomes" id="UP000183982"/>
    </source>
</evidence>
<organism evidence="14 15">
    <name type="scientific">Shimia gijangensis</name>
    <dbReference type="NCBI Taxonomy" id="1470563"/>
    <lineage>
        <taxon>Bacteria</taxon>
        <taxon>Pseudomonadati</taxon>
        <taxon>Pseudomonadota</taxon>
        <taxon>Alphaproteobacteria</taxon>
        <taxon>Rhodobacterales</taxon>
        <taxon>Roseobacteraceae</taxon>
    </lineage>
</organism>
<name>A0A1M6KHW9_9RHOB</name>
<feature type="binding site" evidence="10">
    <location>
        <begin position="148"/>
        <end position="151"/>
    </location>
    <ligand>
        <name>GTP</name>
        <dbReference type="ChEBI" id="CHEBI:37565"/>
    </ligand>
</feature>
<dbReference type="EMBL" id="FQZQ01000010">
    <property type="protein sequence ID" value="SHJ58501.1"/>
    <property type="molecule type" value="Genomic_DNA"/>
</dbReference>
<comment type="function">
    <text evidence="10">One of several proteins that assist in the late maturation steps of the functional core of the 30S ribosomal subunit. Helps release RbfA from mature subunits. May play a role in the assembly of ribosomal proteins into the subunit. Circularly permuted GTPase that catalyzes slow GTP hydrolysis, GTPase activity is stimulated by the 30S ribosomal subunit.</text>
</comment>
<keyword evidence="8 10" id="KW-0694">RNA-binding</keyword>
<evidence type="ECO:0000256" key="1">
    <source>
        <dbReference type="ARBA" id="ARBA00022490"/>
    </source>
</evidence>
<keyword evidence="7 10" id="KW-0862">Zinc</keyword>
<dbReference type="Pfam" id="PF03193">
    <property type="entry name" value="RsgA_GTPase"/>
    <property type="match status" value="1"/>
</dbReference>
<dbReference type="GO" id="GO:0046872">
    <property type="term" value="F:metal ion binding"/>
    <property type="evidence" value="ECO:0007669"/>
    <property type="project" value="UniProtKB-KW"/>
</dbReference>
<feature type="binding site" evidence="10">
    <location>
        <position position="280"/>
    </location>
    <ligand>
        <name>Zn(2+)</name>
        <dbReference type="ChEBI" id="CHEBI:29105"/>
    </ligand>
</feature>
<dbReference type="CDD" id="cd01854">
    <property type="entry name" value="YjeQ_EngC"/>
    <property type="match status" value="1"/>
</dbReference>
<dbReference type="Proteomes" id="UP000183982">
    <property type="component" value="Unassembled WGS sequence"/>
</dbReference>
<dbReference type="PANTHER" id="PTHR32120">
    <property type="entry name" value="SMALL RIBOSOMAL SUBUNIT BIOGENESIS GTPASE RSGA"/>
    <property type="match status" value="1"/>
</dbReference>
<evidence type="ECO:0000256" key="10">
    <source>
        <dbReference type="HAMAP-Rule" id="MF_01820"/>
    </source>
</evidence>
<comment type="similarity">
    <text evidence="10">Belongs to the TRAFAC class YlqF/YawG GTPase family. RsgA subfamily.</text>
</comment>
<reference evidence="15" key="1">
    <citation type="submission" date="2016-11" db="EMBL/GenBank/DDBJ databases">
        <authorList>
            <person name="Varghese N."/>
            <person name="Submissions S."/>
        </authorList>
    </citation>
    <scope>NUCLEOTIDE SEQUENCE [LARGE SCALE GENOMIC DNA]</scope>
    <source>
        <strain evidence="15">DSM 100564</strain>
    </source>
</reference>
<evidence type="ECO:0000313" key="14">
    <source>
        <dbReference type="EMBL" id="SHJ58501.1"/>
    </source>
</evidence>
<proteinExistence type="inferred from homology"/>
<dbReference type="Gene3D" id="3.40.50.300">
    <property type="entry name" value="P-loop containing nucleotide triphosphate hydrolases"/>
    <property type="match status" value="1"/>
</dbReference>
<dbReference type="Gene3D" id="1.10.40.50">
    <property type="entry name" value="Probable gtpase engc, domain 3"/>
    <property type="match status" value="1"/>
</dbReference>
<evidence type="ECO:0000256" key="2">
    <source>
        <dbReference type="ARBA" id="ARBA00022517"/>
    </source>
</evidence>
<dbReference type="GO" id="GO:0019843">
    <property type="term" value="F:rRNA binding"/>
    <property type="evidence" value="ECO:0007669"/>
    <property type="project" value="UniProtKB-KW"/>
</dbReference>
<feature type="binding site" evidence="10">
    <location>
        <begin position="200"/>
        <end position="208"/>
    </location>
    <ligand>
        <name>GTP</name>
        <dbReference type="ChEBI" id="CHEBI:37565"/>
    </ligand>
</feature>
<dbReference type="GO" id="GO:0042274">
    <property type="term" value="P:ribosomal small subunit biogenesis"/>
    <property type="evidence" value="ECO:0007669"/>
    <property type="project" value="UniProtKB-UniRule"/>
</dbReference>
<evidence type="ECO:0000256" key="7">
    <source>
        <dbReference type="ARBA" id="ARBA00022833"/>
    </source>
</evidence>
<feature type="binding site" evidence="10">
    <location>
        <position position="287"/>
    </location>
    <ligand>
        <name>Zn(2+)</name>
        <dbReference type="ChEBI" id="CHEBI:29105"/>
    </ligand>
</feature>
<dbReference type="PROSITE" id="PS50936">
    <property type="entry name" value="ENGC_GTPASE"/>
    <property type="match status" value="1"/>
</dbReference>
<dbReference type="GO" id="GO:0005525">
    <property type="term" value="F:GTP binding"/>
    <property type="evidence" value="ECO:0007669"/>
    <property type="project" value="UniProtKB-UniRule"/>
</dbReference>
<dbReference type="InterPro" id="IPR010914">
    <property type="entry name" value="RsgA_GTPase_dom"/>
</dbReference>
<evidence type="ECO:0000256" key="6">
    <source>
        <dbReference type="ARBA" id="ARBA00022801"/>
    </source>
</evidence>
<sequence>MTRIGNTPLTNFTLTDLGWSPHFAAQCDDDDLCHAARVTSIARDRVFVLTTDGPLTVLAPSDAQTSHFAVGDWVILTTDHVSIERRLTPHTNLERRAAGTGVETQLIAANVDTLAIVSSCNADFNEARLERYLALALTSGCLPLVVLTKSDLCDDPRDYVRRAERLSPLVTALALNATAADEAELLAPWCKDGQTIALLGSSGVGKSTLSNALTASQIETQAIREDDAKGRHTTTVRELFRTRFGGWLIDTPGMRALRLADASEGIEAVFGDIEDLARNCRFSNCAHETEPDCAVLNAVERGELTPDRLDRWRKLLREDAHNSATLHEAHRNDRNFGKMVRSAMKDKHGRRR</sequence>
<dbReference type="EC" id="3.6.1.-" evidence="10"/>
<dbReference type="GO" id="GO:0005737">
    <property type="term" value="C:cytoplasm"/>
    <property type="evidence" value="ECO:0007669"/>
    <property type="project" value="UniProtKB-SubCell"/>
</dbReference>
<dbReference type="GO" id="GO:0003924">
    <property type="term" value="F:GTPase activity"/>
    <property type="evidence" value="ECO:0007669"/>
    <property type="project" value="UniProtKB-UniRule"/>
</dbReference>
<dbReference type="InterPro" id="IPR027417">
    <property type="entry name" value="P-loop_NTPase"/>
</dbReference>
<evidence type="ECO:0000259" key="12">
    <source>
        <dbReference type="PROSITE" id="PS50936"/>
    </source>
</evidence>
<feature type="domain" description="EngC GTPase" evidence="12">
    <location>
        <begin position="109"/>
        <end position="255"/>
    </location>
</feature>
<evidence type="ECO:0000256" key="8">
    <source>
        <dbReference type="ARBA" id="ARBA00022884"/>
    </source>
</evidence>
<dbReference type="STRING" id="1470563.SAMN05444000_110105"/>
<evidence type="ECO:0000256" key="11">
    <source>
        <dbReference type="SAM" id="MobiDB-lite"/>
    </source>
</evidence>
<feature type="domain" description="CP-type G" evidence="13">
    <location>
        <begin position="103"/>
        <end position="257"/>
    </location>
</feature>
<feature type="region of interest" description="Disordered" evidence="11">
    <location>
        <begin position="329"/>
        <end position="352"/>
    </location>
</feature>
<dbReference type="InterPro" id="IPR004881">
    <property type="entry name" value="Ribosome_biogen_GTPase_RsgA"/>
</dbReference>
<comment type="cofactor">
    <cofactor evidence="10">
        <name>Zn(2+)</name>
        <dbReference type="ChEBI" id="CHEBI:29105"/>
    </cofactor>
    <text evidence="10">Binds 1 zinc ion per subunit.</text>
</comment>
<dbReference type="AlphaFoldDB" id="A0A1M6KHW9"/>
<dbReference type="HAMAP" id="MF_01820">
    <property type="entry name" value="GTPase_RsgA"/>
    <property type="match status" value="1"/>
</dbReference>
<dbReference type="PROSITE" id="PS51721">
    <property type="entry name" value="G_CP"/>
    <property type="match status" value="1"/>
</dbReference>
<keyword evidence="3 10" id="KW-0479">Metal-binding</keyword>
<dbReference type="InterPro" id="IPR030378">
    <property type="entry name" value="G_CP_dom"/>
</dbReference>
<keyword evidence="9 10" id="KW-0342">GTP-binding</keyword>
<evidence type="ECO:0000256" key="5">
    <source>
        <dbReference type="ARBA" id="ARBA00022741"/>
    </source>
</evidence>
<comment type="subunit">
    <text evidence="10">Monomer. Associates with 30S ribosomal subunit, binds 16S rRNA.</text>
</comment>
<keyword evidence="2 10" id="KW-0690">Ribosome biogenesis</keyword>
<dbReference type="NCBIfam" id="TIGR00157">
    <property type="entry name" value="ribosome small subunit-dependent GTPase A"/>
    <property type="match status" value="1"/>
</dbReference>
<keyword evidence="6 10" id="KW-0378">Hydrolase</keyword>
<evidence type="ECO:0000256" key="4">
    <source>
        <dbReference type="ARBA" id="ARBA00022730"/>
    </source>
</evidence>
<evidence type="ECO:0000256" key="3">
    <source>
        <dbReference type="ARBA" id="ARBA00022723"/>
    </source>
</evidence>
<feature type="binding site" evidence="10">
    <location>
        <position position="285"/>
    </location>
    <ligand>
        <name>Zn(2+)</name>
        <dbReference type="ChEBI" id="CHEBI:29105"/>
    </ligand>
</feature>
<gene>
    <name evidence="10" type="primary">rsgA</name>
    <name evidence="14" type="ORF">SAMN05444000_110105</name>
</gene>
<keyword evidence="1 10" id="KW-0963">Cytoplasm</keyword>
<comment type="subcellular location">
    <subcellularLocation>
        <location evidence="10">Cytoplasm</location>
    </subcellularLocation>
</comment>
<feature type="binding site" evidence="10">
    <location>
        <position position="293"/>
    </location>
    <ligand>
        <name>Zn(2+)</name>
        <dbReference type="ChEBI" id="CHEBI:29105"/>
    </ligand>
</feature>
<protein>
    <recommendedName>
        <fullName evidence="10">Small ribosomal subunit biogenesis GTPase RsgA</fullName>
        <ecNumber evidence="10">3.6.1.-</ecNumber>
    </recommendedName>
</protein>
<accession>A0A1M6KHW9</accession>